<protein>
    <submittedName>
        <fullName evidence="1">LOG family protein</fullName>
    </submittedName>
</protein>
<dbReference type="Proteomes" id="UP001221150">
    <property type="component" value="Unassembled WGS sequence"/>
</dbReference>
<dbReference type="Gene3D" id="3.40.50.450">
    <property type="match status" value="1"/>
</dbReference>
<organism evidence="1 2">
    <name type="scientific">Streptomyces tropicalis</name>
    <dbReference type="NCBI Taxonomy" id="3034234"/>
    <lineage>
        <taxon>Bacteria</taxon>
        <taxon>Bacillati</taxon>
        <taxon>Actinomycetota</taxon>
        <taxon>Actinomycetes</taxon>
        <taxon>Kitasatosporales</taxon>
        <taxon>Streptomycetaceae</taxon>
        <taxon>Streptomyces</taxon>
    </lineage>
</organism>
<gene>
    <name evidence="1" type="ORF">P3H78_29760</name>
</gene>
<sequence>MHPIPAQPLDGSHDREIESLAEFDEVVSAHGTLTHYRVQAVDLTDRTGVLTSLDSSGAVYLGCPMAPDAAAAVRACGALVFPPVPDLPFDPYRGRLYAPDELFDRLGEGYEATPDARAYAWFRRTRGDGDVFASMLRSIHDDAVSDALDELLAGSRVVGVMGGHAVARGTDAYAGTARLGRELARSGLTVATGGGPGAMEAANLGAYAAGFDDAMLREALHLLAKAPSFTPSVTDWAQAAFEVRGRWPGGGASVGIPTWFYGHEPPNAFAAHIAKYFANATREDGLLARSTAGVVFLPGAAGTVQEIFDNATPNYYESRGEPTPMVLVGRAHWTEHLPAWPLLRSLARDRPMEHRIALVDRIEEVPEALKRLGD</sequence>
<name>A0ABT6ADJ4_9ACTN</name>
<comment type="caution">
    <text evidence="1">The sequence shown here is derived from an EMBL/GenBank/DDBJ whole genome shotgun (WGS) entry which is preliminary data.</text>
</comment>
<reference evidence="1 2" key="1">
    <citation type="submission" date="2023-03" db="EMBL/GenBank/DDBJ databases">
        <title>Draft genome sequence of Streptomyces sp. K1PA1 isolated from peat swamp forest in Thailand.</title>
        <authorList>
            <person name="Klaysubun C."/>
            <person name="Duangmal K."/>
        </authorList>
    </citation>
    <scope>NUCLEOTIDE SEQUENCE [LARGE SCALE GENOMIC DNA]</scope>
    <source>
        <strain evidence="1 2">K1PA1</strain>
    </source>
</reference>
<dbReference type="InterPro" id="IPR041164">
    <property type="entry name" value="LDcluster4"/>
</dbReference>
<dbReference type="PANTHER" id="PTHR43393">
    <property type="entry name" value="CYTOKININ RIBOSIDE 5'-MONOPHOSPHATE PHOSPHORIBOHYDROLASE"/>
    <property type="match status" value="1"/>
</dbReference>
<evidence type="ECO:0000313" key="1">
    <source>
        <dbReference type="EMBL" id="MDF3302726.1"/>
    </source>
</evidence>
<proteinExistence type="predicted"/>
<dbReference type="RefSeq" id="WP_276112281.1">
    <property type="nucleotide sequence ID" value="NZ_JARJBB010000027.1"/>
</dbReference>
<dbReference type="Pfam" id="PF18306">
    <property type="entry name" value="LDcluster4"/>
    <property type="match status" value="1"/>
</dbReference>
<dbReference type="PANTHER" id="PTHR43393:SF3">
    <property type="entry name" value="LYSINE DECARBOXYLASE-LIKE PROTEIN"/>
    <property type="match status" value="1"/>
</dbReference>
<accession>A0ABT6ADJ4</accession>
<keyword evidence="2" id="KW-1185">Reference proteome</keyword>
<dbReference type="InterPro" id="IPR052341">
    <property type="entry name" value="LOG_family_nucleotidases"/>
</dbReference>
<dbReference type="EMBL" id="JARJBB010000027">
    <property type="protein sequence ID" value="MDF3302726.1"/>
    <property type="molecule type" value="Genomic_DNA"/>
</dbReference>
<dbReference type="SUPFAM" id="SSF102405">
    <property type="entry name" value="MCP/YpsA-like"/>
    <property type="match status" value="1"/>
</dbReference>
<evidence type="ECO:0000313" key="2">
    <source>
        <dbReference type="Proteomes" id="UP001221150"/>
    </source>
</evidence>